<evidence type="ECO:0000256" key="8">
    <source>
        <dbReference type="ARBA" id="ARBA00023012"/>
    </source>
</evidence>
<keyword evidence="9" id="KW-0812">Transmembrane</keyword>
<dbReference type="Gene3D" id="3.30.450.20">
    <property type="entry name" value="PAS domain"/>
    <property type="match status" value="1"/>
</dbReference>
<dbReference type="AlphaFoldDB" id="A0A1I3Q8W5"/>
<evidence type="ECO:0000256" key="4">
    <source>
        <dbReference type="ARBA" id="ARBA00022679"/>
    </source>
</evidence>
<sequence>MLVQRLQQHRNRLSRTIIFASVIPVILATAGAFIMALVGIDLECRRVASEEILLHAQTYARSIHFRLESALSTLDAFAMVQDLKNQDALASFFTRMKTTHEWLDGVTVLDEQGKTLASFGSPGQVPASVWPAFFQNTGHRPAPIITDVQKASDGTPRFFMIAKAGGIESRQIICLSANAHAFSSLLDRVRLGRTGEVFLVNQDGTLQTRSIMHRGILDTTDGQLAQNREQSPGTHIREWNGSRMWFAVTHIESNPSWRLIAQREEGEILQTRKKWMERFAALGTVCLISLAGVAFFAAGRIRRIQAEMEEEQASLADHCLQAQKLDAISQLGVGIAHEVNNPLAIIGEEAGWMQDVLKNDALKDAPGTNDLRESLRQIAMQIGRCREITHKLLSFGGKADGIITDVDINIIIKDIVALRRREYSQRNIEIVDLPAQDLPVVHTESTLLRHLLLNLINNSMDAMSEGGRITIATGKSEDGGVIITVQDEGFGIPEENLARIFEPFFTTKPPGKGAGLGLSICHGIMQRIGGEIFVKSEPGKGTTVTIELPLAPHCKDS</sequence>
<organism evidence="11 12">
    <name type="scientific">Desulfomicrobium apsheronum</name>
    <dbReference type="NCBI Taxonomy" id="52560"/>
    <lineage>
        <taxon>Bacteria</taxon>
        <taxon>Pseudomonadati</taxon>
        <taxon>Thermodesulfobacteriota</taxon>
        <taxon>Desulfovibrionia</taxon>
        <taxon>Desulfovibrionales</taxon>
        <taxon>Desulfomicrobiaceae</taxon>
        <taxon>Desulfomicrobium</taxon>
    </lineage>
</organism>
<dbReference type="SUPFAM" id="SSF47384">
    <property type="entry name" value="Homodimeric domain of signal transducing histidine kinase"/>
    <property type="match status" value="1"/>
</dbReference>
<dbReference type="GO" id="GO:0000155">
    <property type="term" value="F:phosphorelay sensor kinase activity"/>
    <property type="evidence" value="ECO:0007669"/>
    <property type="project" value="InterPro"/>
</dbReference>
<dbReference type="InterPro" id="IPR003661">
    <property type="entry name" value="HisK_dim/P_dom"/>
</dbReference>
<keyword evidence="9" id="KW-0472">Membrane</keyword>
<dbReference type="Gene3D" id="3.30.565.10">
    <property type="entry name" value="Histidine kinase-like ATPase, C-terminal domain"/>
    <property type="match status" value="1"/>
</dbReference>
<dbReference type="EMBL" id="FORX01000002">
    <property type="protein sequence ID" value="SFJ29827.1"/>
    <property type="molecule type" value="Genomic_DNA"/>
</dbReference>
<evidence type="ECO:0000256" key="1">
    <source>
        <dbReference type="ARBA" id="ARBA00000085"/>
    </source>
</evidence>
<dbReference type="SMART" id="SM00387">
    <property type="entry name" value="HATPase_c"/>
    <property type="match status" value="1"/>
</dbReference>
<keyword evidence="3" id="KW-0597">Phosphoprotein</keyword>
<feature type="domain" description="Histidine kinase" evidence="10">
    <location>
        <begin position="334"/>
        <end position="552"/>
    </location>
</feature>
<dbReference type="RefSeq" id="WP_092372708.1">
    <property type="nucleotide sequence ID" value="NZ_FORX01000002.1"/>
</dbReference>
<evidence type="ECO:0000313" key="12">
    <source>
        <dbReference type="Proteomes" id="UP000198635"/>
    </source>
</evidence>
<evidence type="ECO:0000256" key="6">
    <source>
        <dbReference type="ARBA" id="ARBA00022777"/>
    </source>
</evidence>
<proteinExistence type="predicted"/>
<keyword evidence="12" id="KW-1185">Reference proteome</keyword>
<dbReference type="InterPro" id="IPR005467">
    <property type="entry name" value="His_kinase_dom"/>
</dbReference>
<dbReference type="InterPro" id="IPR036097">
    <property type="entry name" value="HisK_dim/P_sf"/>
</dbReference>
<dbReference type="Gene3D" id="1.10.287.130">
    <property type="match status" value="1"/>
</dbReference>
<reference evidence="12" key="1">
    <citation type="submission" date="2016-10" db="EMBL/GenBank/DDBJ databases">
        <authorList>
            <person name="Varghese N."/>
            <person name="Submissions S."/>
        </authorList>
    </citation>
    <scope>NUCLEOTIDE SEQUENCE [LARGE SCALE GENOMIC DNA]</scope>
    <source>
        <strain evidence="12">DSM 5918</strain>
    </source>
</reference>
<dbReference type="PROSITE" id="PS50109">
    <property type="entry name" value="HIS_KIN"/>
    <property type="match status" value="1"/>
</dbReference>
<keyword evidence="7" id="KW-0067">ATP-binding</keyword>
<protein>
    <recommendedName>
        <fullName evidence="2">histidine kinase</fullName>
        <ecNumber evidence="2">2.7.13.3</ecNumber>
    </recommendedName>
</protein>
<accession>A0A1I3Q8W5</accession>
<gene>
    <name evidence="11" type="ORF">SAMN04488082_102243</name>
</gene>
<keyword evidence="4" id="KW-0808">Transferase</keyword>
<feature type="transmembrane region" description="Helical" evidence="9">
    <location>
        <begin position="279"/>
        <end position="298"/>
    </location>
</feature>
<dbReference type="OrthoDB" id="9777714at2"/>
<dbReference type="PANTHER" id="PTHR43065">
    <property type="entry name" value="SENSOR HISTIDINE KINASE"/>
    <property type="match status" value="1"/>
</dbReference>
<comment type="catalytic activity">
    <reaction evidence="1">
        <text>ATP + protein L-histidine = ADP + protein N-phospho-L-histidine.</text>
        <dbReference type="EC" id="2.7.13.3"/>
    </reaction>
</comment>
<evidence type="ECO:0000256" key="3">
    <source>
        <dbReference type="ARBA" id="ARBA00022553"/>
    </source>
</evidence>
<dbReference type="EC" id="2.7.13.3" evidence="2"/>
<dbReference type="GO" id="GO:0005524">
    <property type="term" value="F:ATP binding"/>
    <property type="evidence" value="ECO:0007669"/>
    <property type="project" value="UniProtKB-KW"/>
</dbReference>
<keyword evidence="9" id="KW-1133">Transmembrane helix</keyword>
<keyword evidence="5" id="KW-0547">Nucleotide-binding</keyword>
<evidence type="ECO:0000313" key="11">
    <source>
        <dbReference type="EMBL" id="SFJ29827.1"/>
    </source>
</evidence>
<feature type="transmembrane region" description="Helical" evidence="9">
    <location>
        <begin position="16"/>
        <end position="40"/>
    </location>
</feature>
<dbReference type="InterPro" id="IPR036890">
    <property type="entry name" value="HATPase_C_sf"/>
</dbReference>
<dbReference type="PRINTS" id="PR00344">
    <property type="entry name" value="BCTRLSENSOR"/>
</dbReference>
<dbReference type="Proteomes" id="UP000198635">
    <property type="component" value="Unassembled WGS sequence"/>
</dbReference>
<dbReference type="CDD" id="cd00082">
    <property type="entry name" value="HisKA"/>
    <property type="match status" value="1"/>
</dbReference>
<evidence type="ECO:0000256" key="2">
    <source>
        <dbReference type="ARBA" id="ARBA00012438"/>
    </source>
</evidence>
<dbReference type="SUPFAM" id="SSF55874">
    <property type="entry name" value="ATPase domain of HSP90 chaperone/DNA topoisomerase II/histidine kinase"/>
    <property type="match status" value="1"/>
</dbReference>
<dbReference type="InterPro" id="IPR004358">
    <property type="entry name" value="Sig_transdc_His_kin-like_C"/>
</dbReference>
<name>A0A1I3Q8W5_9BACT</name>
<evidence type="ECO:0000256" key="7">
    <source>
        <dbReference type="ARBA" id="ARBA00022840"/>
    </source>
</evidence>
<keyword evidence="6 11" id="KW-0418">Kinase</keyword>
<dbReference type="CDD" id="cd18774">
    <property type="entry name" value="PDC2_HK_sensor"/>
    <property type="match status" value="1"/>
</dbReference>
<dbReference type="STRING" id="52560.SAMN04488082_102243"/>
<evidence type="ECO:0000256" key="5">
    <source>
        <dbReference type="ARBA" id="ARBA00022741"/>
    </source>
</evidence>
<dbReference type="PANTHER" id="PTHR43065:SF46">
    <property type="entry name" value="C4-DICARBOXYLATE TRANSPORT SENSOR PROTEIN DCTB"/>
    <property type="match status" value="1"/>
</dbReference>
<evidence type="ECO:0000256" key="9">
    <source>
        <dbReference type="SAM" id="Phobius"/>
    </source>
</evidence>
<evidence type="ECO:0000259" key="10">
    <source>
        <dbReference type="PROSITE" id="PS50109"/>
    </source>
</evidence>
<dbReference type="InterPro" id="IPR003594">
    <property type="entry name" value="HATPase_dom"/>
</dbReference>
<dbReference type="Pfam" id="PF02518">
    <property type="entry name" value="HATPase_c"/>
    <property type="match status" value="1"/>
</dbReference>
<keyword evidence="8" id="KW-0902">Two-component regulatory system</keyword>